<keyword evidence="5" id="KW-0378">Hydrolase</keyword>
<gene>
    <name evidence="15" type="ORF">B0A49_13608</name>
</gene>
<dbReference type="InterPro" id="IPR023780">
    <property type="entry name" value="Chromo_domain"/>
</dbReference>
<evidence type="ECO:0000313" key="15">
    <source>
        <dbReference type="EMBL" id="TKA43710.1"/>
    </source>
</evidence>
<feature type="region of interest" description="Disordered" evidence="13">
    <location>
        <begin position="105"/>
        <end position="125"/>
    </location>
</feature>
<keyword evidence="9" id="KW-0548">Nucleotidyltransferase</keyword>
<evidence type="ECO:0000256" key="3">
    <source>
        <dbReference type="ARBA" id="ARBA00022723"/>
    </source>
</evidence>
<evidence type="ECO:0000259" key="14">
    <source>
        <dbReference type="PROSITE" id="PS50013"/>
    </source>
</evidence>
<feature type="region of interest" description="Disordered" evidence="13">
    <location>
        <begin position="280"/>
        <end position="303"/>
    </location>
</feature>
<dbReference type="FunFam" id="3.30.70.270:FF:000020">
    <property type="entry name" value="Transposon Tf2-6 polyprotein-like Protein"/>
    <property type="match status" value="1"/>
</dbReference>
<reference evidence="15 16" key="1">
    <citation type="submission" date="2017-03" db="EMBL/GenBank/DDBJ databases">
        <title>Genomes of endolithic fungi from Antarctica.</title>
        <authorList>
            <person name="Coleine C."/>
            <person name="Masonjones S."/>
            <person name="Stajich J.E."/>
        </authorList>
    </citation>
    <scope>NUCLEOTIDE SEQUENCE [LARGE SCALE GENOMIC DNA]</scope>
    <source>
        <strain evidence="15 16">CCFEE 5187</strain>
    </source>
</reference>
<keyword evidence="16" id="KW-1185">Reference proteome</keyword>
<keyword evidence="2" id="KW-0645">Protease</keyword>
<sequence length="744" mass="85529">DILTYTNGTQEQHMDKVKLVLHRLRAARLQVDIRKCRFATQEVKYLGLIISTEGVRMDPVKTEAITNWQAPRNVHDVQAFLGFANFYRRFIAGFSVLAAPMSELTRTEKAEPPPPNQDTDKRRKKRKARYVPFKWTEQCQQSFEKLKAAFTSAPVLAHFDPDLEALVETDASDYIVAGVLSQRSIEDDILRPVAYFSKKMSLQECNYEIYDKELLAIVKAFEEWRPELAGTPVGHPVQVLTDHRNLEWFMESKKLNRRQARWAEFLSEFDFIIKYRPGKQGTKPDSLTRRSGDLPENDEDDRVRHQQQTVLKPHNLEEGVKPSLYATEAQSIAEVTADSNDFDKNYDVAAQDDLTVQKILAALRDENGPRSIPGMSLAHCTEAQGKLYFDKRLYIPDNDDLKLQILKNAHESPLAGHPGKKKLHHLLTRTFYWPGLMESVQRFTENANAAVETYLRGFVNYKQDDWTEWLASAEFAANNNVSETTGFTPFFANTGRHPRMGIEPTTLRTPQSRSRRAQVDAEEIDRFATQMQTLHEYLQDEMRWAQAMQEKWTNRHRLPPPAYRLGDKVWLSTRNLSTTRPSKKLDYRQIGPYSVTEIISPTTYKLDLPHDFQIHDVFHTNLLRRDPDDALPGQIPTPPPPLVLAEDEELNEWEVEEILDSRHRGRGVQYLVKYSGHPQPSWQPSRDLTNCDEALLAYHHTNSTKPVAIAFGSLLQAHMRVDPQRLTQITVNHSDNTCSNSSSN</sequence>
<dbReference type="CDD" id="cd09274">
    <property type="entry name" value="RNase_HI_RT_Ty3"/>
    <property type="match status" value="1"/>
</dbReference>
<accession>A0A4U0V4R5</accession>
<evidence type="ECO:0000256" key="10">
    <source>
        <dbReference type="ARBA" id="ARBA00023125"/>
    </source>
</evidence>
<dbReference type="GO" id="GO:0015074">
    <property type="term" value="P:DNA integration"/>
    <property type="evidence" value="ECO:0007669"/>
    <property type="project" value="UniProtKB-KW"/>
</dbReference>
<dbReference type="Gene3D" id="3.30.420.10">
    <property type="entry name" value="Ribonuclease H-like superfamily/Ribonuclease H"/>
    <property type="match status" value="1"/>
</dbReference>
<dbReference type="Proteomes" id="UP000308768">
    <property type="component" value="Unassembled WGS sequence"/>
</dbReference>
<feature type="domain" description="Chromo" evidence="14">
    <location>
        <begin position="653"/>
        <end position="710"/>
    </location>
</feature>
<dbReference type="Gene3D" id="2.40.50.40">
    <property type="match status" value="1"/>
</dbReference>
<dbReference type="PANTHER" id="PTHR37984">
    <property type="entry name" value="PROTEIN CBG26694"/>
    <property type="match status" value="1"/>
</dbReference>
<organism evidence="15 16">
    <name type="scientific">Cryomyces minteri</name>
    <dbReference type="NCBI Taxonomy" id="331657"/>
    <lineage>
        <taxon>Eukaryota</taxon>
        <taxon>Fungi</taxon>
        <taxon>Dikarya</taxon>
        <taxon>Ascomycota</taxon>
        <taxon>Pezizomycotina</taxon>
        <taxon>Dothideomycetes</taxon>
        <taxon>Dothideomycetes incertae sedis</taxon>
        <taxon>Cryomyces</taxon>
    </lineage>
</organism>
<dbReference type="Pfam" id="PF17919">
    <property type="entry name" value="RT_RNaseH_2"/>
    <property type="match status" value="1"/>
</dbReference>
<dbReference type="STRING" id="331657.A0A4U0V4R5"/>
<dbReference type="GO" id="GO:0003677">
    <property type="term" value="F:DNA binding"/>
    <property type="evidence" value="ECO:0007669"/>
    <property type="project" value="UniProtKB-KW"/>
</dbReference>
<name>A0A4U0V4R5_9PEZI</name>
<keyword evidence="11" id="KW-0233">DNA recombination</keyword>
<dbReference type="GO" id="GO:0003964">
    <property type="term" value="F:RNA-directed DNA polymerase activity"/>
    <property type="evidence" value="ECO:0007669"/>
    <property type="project" value="UniProtKB-KW"/>
</dbReference>
<keyword evidence="7" id="KW-0229">DNA integration</keyword>
<keyword evidence="10" id="KW-0238">DNA-binding</keyword>
<dbReference type="GO" id="GO:0004190">
    <property type="term" value="F:aspartic-type endopeptidase activity"/>
    <property type="evidence" value="ECO:0007669"/>
    <property type="project" value="UniProtKB-KW"/>
</dbReference>
<dbReference type="AlphaFoldDB" id="A0A4U0V4R5"/>
<evidence type="ECO:0000256" key="1">
    <source>
        <dbReference type="ARBA" id="ARBA00011353"/>
    </source>
</evidence>
<feature type="non-terminal residue" evidence="15">
    <location>
        <position position="744"/>
    </location>
</feature>
<keyword evidence="3" id="KW-0479">Metal-binding</keyword>
<keyword evidence="12" id="KW-0511">Multifunctional enzyme</keyword>
<dbReference type="Pfam" id="PF24626">
    <property type="entry name" value="SH3_Tf2-1"/>
    <property type="match status" value="1"/>
</dbReference>
<dbReference type="GO" id="GO:0006338">
    <property type="term" value="P:chromatin remodeling"/>
    <property type="evidence" value="ECO:0007669"/>
    <property type="project" value="UniProtKB-ARBA"/>
</dbReference>
<evidence type="ECO:0000256" key="8">
    <source>
        <dbReference type="ARBA" id="ARBA00022918"/>
    </source>
</evidence>
<dbReference type="Gene3D" id="3.30.70.270">
    <property type="match status" value="2"/>
</dbReference>
<dbReference type="InterPro" id="IPR041588">
    <property type="entry name" value="Integrase_H2C2"/>
</dbReference>
<dbReference type="GO" id="GO:0046872">
    <property type="term" value="F:metal ion binding"/>
    <property type="evidence" value="ECO:0007669"/>
    <property type="project" value="UniProtKB-KW"/>
</dbReference>
<dbReference type="OrthoDB" id="5599418at2759"/>
<dbReference type="CDD" id="cd00024">
    <property type="entry name" value="CD_CSD"/>
    <property type="match status" value="1"/>
</dbReference>
<dbReference type="GO" id="GO:0006310">
    <property type="term" value="P:DNA recombination"/>
    <property type="evidence" value="ECO:0007669"/>
    <property type="project" value="UniProtKB-KW"/>
</dbReference>
<dbReference type="InterPro" id="IPR041577">
    <property type="entry name" value="RT_RNaseH_2"/>
</dbReference>
<dbReference type="PANTHER" id="PTHR37984:SF5">
    <property type="entry name" value="PROTEIN NYNRIN-LIKE"/>
    <property type="match status" value="1"/>
</dbReference>
<keyword evidence="6" id="KW-0460">Magnesium</keyword>
<evidence type="ECO:0000256" key="11">
    <source>
        <dbReference type="ARBA" id="ARBA00023172"/>
    </source>
</evidence>
<evidence type="ECO:0000256" key="6">
    <source>
        <dbReference type="ARBA" id="ARBA00022842"/>
    </source>
</evidence>
<dbReference type="InterPro" id="IPR036397">
    <property type="entry name" value="RNaseH_sf"/>
</dbReference>
<dbReference type="SUPFAM" id="SSF56672">
    <property type="entry name" value="DNA/RNA polymerases"/>
    <property type="match status" value="1"/>
</dbReference>
<evidence type="ECO:0000256" key="4">
    <source>
        <dbReference type="ARBA" id="ARBA00022750"/>
    </source>
</evidence>
<evidence type="ECO:0000256" key="5">
    <source>
        <dbReference type="ARBA" id="ARBA00022801"/>
    </source>
</evidence>
<dbReference type="InterPro" id="IPR056924">
    <property type="entry name" value="SH3_Tf2-1"/>
</dbReference>
<keyword evidence="9" id="KW-0808">Transferase</keyword>
<keyword evidence="4" id="KW-0064">Aspartyl protease</keyword>
<evidence type="ECO:0000256" key="9">
    <source>
        <dbReference type="ARBA" id="ARBA00022932"/>
    </source>
</evidence>
<dbReference type="GO" id="GO:0003887">
    <property type="term" value="F:DNA-directed DNA polymerase activity"/>
    <property type="evidence" value="ECO:0007669"/>
    <property type="project" value="UniProtKB-KW"/>
</dbReference>
<dbReference type="GO" id="GO:0006508">
    <property type="term" value="P:proteolysis"/>
    <property type="evidence" value="ECO:0007669"/>
    <property type="project" value="UniProtKB-KW"/>
</dbReference>
<comment type="subunit">
    <text evidence="1">Component of the NuA4 histone acetyltransferase complex.</text>
</comment>
<dbReference type="Pfam" id="PF17921">
    <property type="entry name" value="Integrase_H2C2"/>
    <property type="match status" value="1"/>
</dbReference>
<keyword evidence="9" id="KW-0239">DNA-directed DNA polymerase</keyword>
<dbReference type="InterPro" id="IPR000953">
    <property type="entry name" value="Chromo/chromo_shadow_dom"/>
</dbReference>
<protein>
    <recommendedName>
        <fullName evidence="14">Chromo domain-containing protein</fullName>
    </recommendedName>
</protein>
<evidence type="ECO:0000256" key="7">
    <source>
        <dbReference type="ARBA" id="ARBA00022908"/>
    </source>
</evidence>
<dbReference type="SUPFAM" id="SSF54160">
    <property type="entry name" value="Chromo domain-like"/>
    <property type="match status" value="1"/>
</dbReference>
<dbReference type="InterPro" id="IPR016197">
    <property type="entry name" value="Chromo-like_dom_sf"/>
</dbReference>
<dbReference type="InterPro" id="IPR043502">
    <property type="entry name" value="DNA/RNA_pol_sf"/>
</dbReference>
<dbReference type="Pfam" id="PF00385">
    <property type="entry name" value="Chromo"/>
    <property type="match status" value="1"/>
</dbReference>
<evidence type="ECO:0000256" key="13">
    <source>
        <dbReference type="SAM" id="MobiDB-lite"/>
    </source>
</evidence>
<feature type="non-terminal residue" evidence="15">
    <location>
        <position position="1"/>
    </location>
</feature>
<dbReference type="SMART" id="SM00298">
    <property type="entry name" value="CHROMO"/>
    <property type="match status" value="1"/>
</dbReference>
<keyword evidence="8" id="KW-0695">RNA-directed DNA polymerase</keyword>
<evidence type="ECO:0000313" key="16">
    <source>
        <dbReference type="Proteomes" id="UP000308768"/>
    </source>
</evidence>
<dbReference type="EMBL" id="NAJN01003117">
    <property type="protein sequence ID" value="TKA43710.1"/>
    <property type="molecule type" value="Genomic_DNA"/>
</dbReference>
<dbReference type="InterPro" id="IPR043128">
    <property type="entry name" value="Rev_trsase/Diguanyl_cyclase"/>
</dbReference>
<evidence type="ECO:0000256" key="12">
    <source>
        <dbReference type="ARBA" id="ARBA00023268"/>
    </source>
</evidence>
<proteinExistence type="predicted"/>
<evidence type="ECO:0000256" key="2">
    <source>
        <dbReference type="ARBA" id="ARBA00022670"/>
    </source>
</evidence>
<comment type="caution">
    <text evidence="15">The sequence shown here is derived from an EMBL/GenBank/DDBJ whole genome shotgun (WGS) entry which is preliminary data.</text>
</comment>
<dbReference type="PROSITE" id="PS50013">
    <property type="entry name" value="CHROMO_2"/>
    <property type="match status" value="1"/>
</dbReference>
<dbReference type="InterPro" id="IPR050951">
    <property type="entry name" value="Retrovirus_Pol_polyprotein"/>
</dbReference>